<dbReference type="InterPro" id="IPR040342">
    <property type="entry name" value="DNAAF9"/>
</dbReference>
<comment type="caution">
    <text evidence="2">The sequence shown here is derived from an EMBL/GenBank/DDBJ whole genome shotgun (WGS) entry which is preliminary data.</text>
</comment>
<accession>A0AAW2ZL42</accession>
<dbReference type="PANTHER" id="PTHR33664">
    <property type="entry name" value="RCG26366"/>
    <property type="match status" value="1"/>
</dbReference>
<evidence type="ECO:0000313" key="2">
    <source>
        <dbReference type="EMBL" id="KAL0490578.1"/>
    </source>
</evidence>
<dbReference type="PANTHER" id="PTHR33664:SF1">
    <property type="entry name" value="DYNEIN AXONEMAL ASSEMBLY FACTOR 9"/>
    <property type="match status" value="1"/>
</dbReference>
<evidence type="ECO:0000259" key="1">
    <source>
        <dbReference type="Pfam" id="PF23281"/>
    </source>
</evidence>
<keyword evidence="3" id="KW-1185">Reference proteome</keyword>
<dbReference type="Pfam" id="PF23281">
    <property type="entry name" value="DAAF9_N"/>
    <property type="match status" value="1"/>
</dbReference>
<dbReference type="AlphaFoldDB" id="A0AAW2ZL42"/>
<dbReference type="Proteomes" id="UP001431209">
    <property type="component" value="Unassembled WGS sequence"/>
</dbReference>
<protein>
    <recommendedName>
        <fullName evidence="1">DAAF9 N-terminal domain-containing protein</fullName>
    </recommendedName>
</protein>
<evidence type="ECO:0000313" key="3">
    <source>
        <dbReference type="Proteomes" id="UP001431209"/>
    </source>
</evidence>
<gene>
    <name evidence="2" type="ORF">AKO1_009562</name>
</gene>
<proteinExistence type="predicted"/>
<dbReference type="EMBL" id="JAOPGA020001698">
    <property type="protein sequence ID" value="KAL0490578.1"/>
    <property type="molecule type" value="Genomic_DNA"/>
</dbReference>
<feature type="domain" description="DAAF9 N-terminal" evidence="1">
    <location>
        <begin position="10"/>
        <end position="204"/>
    </location>
</feature>
<dbReference type="InterPro" id="IPR056498">
    <property type="entry name" value="DAAF9_N"/>
</dbReference>
<name>A0AAW2ZL42_9EUKA</name>
<reference evidence="2 3" key="1">
    <citation type="submission" date="2024-03" db="EMBL/GenBank/DDBJ databases">
        <title>The Acrasis kona genome and developmental transcriptomes reveal deep origins of eukaryotic multicellular pathways.</title>
        <authorList>
            <person name="Sheikh S."/>
            <person name="Fu C.-J."/>
            <person name="Brown M.W."/>
            <person name="Baldauf S.L."/>
        </authorList>
    </citation>
    <scope>NUCLEOTIDE SEQUENCE [LARGE SCALE GENOMIC DNA]</scope>
    <source>
        <strain evidence="2 3">ATCC MYA-3509</strain>
    </source>
</reference>
<sequence>MNSTHLGDQAHHLYTSTDCRNRLRKVQNLCTSLEIGGMLFVAGLDGEDHLGSTKAINFLFSGISGVHVQAPILYQECFDDLVVLITDHSIKVLCNPTNIKLISNLTSTCENIELYSMDQVEYDTDKDAAEDFKIINFINMVQSLSVKHIGIPVTPTTKDPHGSRFEIEKWPLIQSYGLENYRTGQFFSMAYKVEKIYTHLEALYKVVDSQALKMTCSGNLSLFTKHWNDVLSNVDSYIDPLDKDANDSKNDLIRFGNQTEEVLLEPMTTYYEYALMQNSFLQDVITIDKCYRMSPSQVVDYSPRLLFGSHTTPTHESKSNIENTINKSNRPCPLFIMRAMDPMSPISCSRSYFLSTGKLQHDVVVKNKLIINKQDEEAVQLYTESIANHHLLLQSTYVRLCKLHVQLCEFIVGTHDQTISNLVELQQKARDLSALDVSVRVVDLDLTVQPKPPLQQLSDYGVVNLSLSVQIEEYTIEYADTVAYDRGVVGKSSCGYVNITHHIPMFTFWTGDYAEEVSIRDIKNLLFNRIKSQKFIHPVMGELLQNTDSNSVRLLFGVGNYSAEILIGDVNMLIFQRGIAALGKRLGVAILYFENLTHITFYEDDYNNLTAIMLEHDASFSFAPIVPQLDNNNNSLLLYLVHGSSIKFQFVTRILNEWRAWCQDKNVPFSTINISQLPSCYKKPFKCLLEQLKSSKNDPKSIHGIYQNAAQDLYNDRVEFGEFINERMQTRDYVV</sequence>
<organism evidence="2 3">
    <name type="scientific">Acrasis kona</name>
    <dbReference type="NCBI Taxonomy" id="1008807"/>
    <lineage>
        <taxon>Eukaryota</taxon>
        <taxon>Discoba</taxon>
        <taxon>Heterolobosea</taxon>
        <taxon>Tetramitia</taxon>
        <taxon>Eutetramitia</taxon>
        <taxon>Acrasidae</taxon>
        <taxon>Acrasis</taxon>
    </lineage>
</organism>